<dbReference type="Proteomes" id="UP000223288">
    <property type="component" value="Segment"/>
</dbReference>
<feature type="region of interest" description="Disordered" evidence="1">
    <location>
        <begin position="1"/>
        <end position="22"/>
    </location>
</feature>
<feature type="region of interest" description="Disordered" evidence="1">
    <location>
        <begin position="151"/>
        <end position="176"/>
    </location>
</feature>
<protein>
    <submittedName>
        <fullName evidence="2">Uncharacterized protein</fullName>
    </submittedName>
</protein>
<evidence type="ECO:0000313" key="3">
    <source>
        <dbReference type="Proteomes" id="UP000223288"/>
    </source>
</evidence>
<proteinExistence type="predicted"/>
<accession>A0A1D7SMF3</accession>
<evidence type="ECO:0000313" key="2">
    <source>
        <dbReference type="EMBL" id="AOO14712.1"/>
    </source>
</evidence>
<sequence>MGCNTDNNEDFGGGSDSAGHCNTWTPPSGSGVTMTVDTYPSRNQYNLNWPDVDRDRVMYDSFIRTGDVPTRESCGKEKKLIDTIFGLVGRPGAGGAGSANTPVYRVYQHVPKELSLYPIDSDMWFRIQYDTADYFVGTPCKRFEVIDRTDSWPQITETSSSPGAPDPETGAPTTNTTTTVVQESGTVGSVEYKCIPCTASETPGCNPVTTTINYSSPDGNISGDSKNPYPTIWAVDTNSRYIVFEYDQLSTTVPNTIRSFELTHATITTTMWEDNASAGQFDSPVGNWDQDDGSTNIFVVIDDDISTGSILTGDAARMTLRIRPNITDLTNDVYTFDGSFIDVIELANPGTGYSVGQTFPFSHTFNHEGGGTTTWEFVMTITDVGSITAPTGSTLALISAGDQINGHTVVRALHTDPQNFSHQVLELDGSGSAFQKDTQYSSSRNHNITVSAGFGITDRATLIGLYEFRNKNIQYITKFLNPDRPHYYDDIEQIEVEPTINNGRLTGVNIVSGGKGLDNLDREPEVVVSPPPVKNGRQAKVKGSFSGGVLTGLEIIDRGSGYSNGEYSKPTIGISDFDDHRETILYESNISKGNLVDSYYDEVENNAFIDENIDSPTYGEKISDGIGKEIYGSAERQNQNLKQEGFDDVKRADPQEKVVDIYEVSYFRPKEFFVGETAETVITLADGSTQTIGKKSKKLKSPTRNTEYKFFSNGKDARDFMKKMEARNYKAKLNTYLGILRSEYYDILSDRLEDAKTGRGFGKTMTDGKEVPYTKADREKIRFDRYENLEAEERLGIENTTKFSRNRRADQLSRSKFKRETVDQFPRPKDDTNDIFKHISGENQSQTFPQQFSDAQKTEATKGDVINSAQVYQNQLDGLDTFYAEDLTFDEERDEDNFFREREVEVRTVESSFQRLPCASRFVKYQIRQYVPDNREKTQLSISLNVTTANAPDCAVPCGSLGGILPTGGVPLVDFDQVTIAYAFNNTDIYGGCSGFSANGVLDIYNDFSASAALFTTACEIMGNPFPSICDNQ</sequence>
<dbReference type="EMBL" id="KX349305">
    <property type="protein sequence ID" value="AOO14712.1"/>
    <property type="molecule type" value="Genomic_DNA"/>
</dbReference>
<reference evidence="2 3" key="1">
    <citation type="journal article" date="2016" name="Environ. Microbiol.">
        <title>Genomic diversification of marine cyanophages into stable ecotypes.</title>
        <authorList>
            <person name="Marston M.F."/>
            <person name="Martiny J.B."/>
        </authorList>
    </citation>
    <scope>NUCLEOTIDE SEQUENCE [LARGE SCALE GENOMIC DNA]</scope>
    <source>
        <strain evidence="2">Sn_23_0910</strain>
    </source>
</reference>
<gene>
    <name evidence="2" type="ORF">Sn230910_082</name>
</gene>
<evidence type="ECO:0000256" key="1">
    <source>
        <dbReference type="SAM" id="MobiDB-lite"/>
    </source>
</evidence>
<name>A0A1D7SMF3_9CAUD</name>
<feature type="compositionally biased region" description="Polar residues" evidence="1">
    <location>
        <begin position="151"/>
        <end position="162"/>
    </location>
</feature>
<organism evidence="2 3">
    <name type="scientific">Cyanophage S-RIM14</name>
    <dbReference type="NCBI Taxonomy" id="1278423"/>
    <lineage>
        <taxon>Viruses</taxon>
        <taxon>Duplodnaviria</taxon>
        <taxon>Heunggongvirae</taxon>
        <taxon>Uroviricota</taxon>
        <taxon>Caudoviricetes</taxon>
        <taxon>Pantevenvirales</taxon>
        <taxon>Kyanoviridae</taxon>
        <taxon>Ahtivirus</taxon>
        <taxon>Ahtivirus sagseatwo</taxon>
    </lineage>
</organism>